<keyword evidence="5" id="KW-0156">Chromatin regulator</keyword>
<dbReference type="Proteomes" id="UP000236333">
    <property type="component" value="Unassembled WGS sequence"/>
</dbReference>
<organism evidence="15 16">
    <name type="scientific">Tetrabaena socialis</name>
    <dbReference type="NCBI Taxonomy" id="47790"/>
    <lineage>
        <taxon>Eukaryota</taxon>
        <taxon>Viridiplantae</taxon>
        <taxon>Chlorophyta</taxon>
        <taxon>core chlorophytes</taxon>
        <taxon>Chlorophyceae</taxon>
        <taxon>CS clade</taxon>
        <taxon>Chlamydomonadales</taxon>
        <taxon>Tetrabaenaceae</taxon>
        <taxon>Tetrabaena</taxon>
    </lineage>
</organism>
<keyword evidence="4" id="KW-0479">Metal-binding</keyword>
<evidence type="ECO:0000256" key="1">
    <source>
        <dbReference type="ARBA" id="ARBA00001954"/>
    </source>
</evidence>
<evidence type="ECO:0000313" key="15">
    <source>
        <dbReference type="EMBL" id="PNH12602.1"/>
    </source>
</evidence>
<sequence>MALGVCDLTPQQFVERYERPRIPVVITGLADEWPAGREWTPERLAQVYGSHKFKPRPAWPRQGLAVRRAVGSDDDGYAVRLRLDWFLRYAAAGHHGGRDDSPLYVFDGTFADREGSSGMRRDYEVPIYFREDLFNHVGERRRPPYRWLVMGPARSGSGLHIDPLATSAWNTLLAGHKRWALFPPGTPRCHVLPREQGIEREAVSWFSKRHGGAHGERERWAARSEEPEPQQG</sequence>
<comment type="cofactor">
    <cofactor evidence="1">
        <name>Fe(2+)</name>
        <dbReference type="ChEBI" id="CHEBI:29033"/>
    </cofactor>
</comment>
<dbReference type="GO" id="GO:0033749">
    <property type="term" value="F:histone H4R3 demethylase activity"/>
    <property type="evidence" value="ECO:0007669"/>
    <property type="project" value="TreeGrafter"/>
</dbReference>
<dbReference type="AlphaFoldDB" id="A0A2J8AJA3"/>
<dbReference type="GO" id="GO:0046872">
    <property type="term" value="F:metal ion binding"/>
    <property type="evidence" value="ECO:0007669"/>
    <property type="project" value="UniProtKB-KW"/>
</dbReference>
<dbReference type="Gene3D" id="2.60.120.650">
    <property type="entry name" value="Cupin"/>
    <property type="match status" value="1"/>
</dbReference>
<dbReference type="GO" id="GO:0032259">
    <property type="term" value="P:methylation"/>
    <property type="evidence" value="ECO:0007669"/>
    <property type="project" value="UniProtKB-KW"/>
</dbReference>
<gene>
    <name evidence="15" type="ORF">TSOC_000451</name>
</gene>
<keyword evidence="6" id="KW-0223">Dioxygenase</keyword>
<dbReference type="GO" id="GO:0005737">
    <property type="term" value="C:cytoplasm"/>
    <property type="evidence" value="ECO:0007669"/>
    <property type="project" value="TreeGrafter"/>
</dbReference>
<feature type="region of interest" description="Disordered" evidence="13">
    <location>
        <begin position="207"/>
        <end position="232"/>
    </location>
</feature>
<dbReference type="EMBL" id="PGGS01000006">
    <property type="protein sequence ID" value="PNH12602.1"/>
    <property type="molecule type" value="Genomic_DNA"/>
</dbReference>
<dbReference type="InterPro" id="IPR003347">
    <property type="entry name" value="JmjC_dom"/>
</dbReference>
<evidence type="ECO:0000256" key="13">
    <source>
        <dbReference type="SAM" id="MobiDB-lite"/>
    </source>
</evidence>
<evidence type="ECO:0000256" key="12">
    <source>
        <dbReference type="ARBA" id="ARBA00038068"/>
    </source>
</evidence>
<evidence type="ECO:0000259" key="14">
    <source>
        <dbReference type="PROSITE" id="PS51184"/>
    </source>
</evidence>
<protein>
    <submittedName>
        <fullName evidence="15">Bifunctional arginine demethylase and lysyl-hydroxylase JMJD6</fullName>
    </submittedName>
</protein>
<reference evidence="15 16" key="1">
    <citation type="journal article" date="2017" name="Mol. Biol. Evol.">
        <title>The 4-celled Tetrabaena socialis nuclear genome reveals the essential components for genetic control of cell number at the origin of multicellularity in the volvocine lineage.</title>
        <authorList>
            <person name="Featherston J."/>
            <person name="Arakaki Y."/>
            <person name="Hanschen E.R."/>
            <person name="Ferris P.J."/>
            <person name="Michod R.E."/>
            <person name="Olson B.J.S.C."/>
            <person name="Nozaki H."/>
            <person name="Durand P.M."/>
        </authorList>
    </citation>
    <scope>NUCLEOTIDE SEQUENCE [LARGE SCALE GENOMIC DNA]</scope>
    <source>
        <strain evidence="15 16">NIES-571</strain>
    </source>
</reference>
<evidence type="ECO:0000256" key="10">
    <source>
        <dbReference type="ARBA" id="ARBA00023163"/>
    </source>
</evidence>
<dbReference type="PANTHER" id="PTHR12480">
    <property type="entry name" value="ARGININE DEMETHYLASE AND LYSYL-HYDROXYLASE JMJD"/>
    <property type="match status" value="1"/>
</dbReference>
<dbReference type="PANTHER" id="PTHR12480:SF32">
    <property type="entry name" value="BIFUNCTIONAL ARGININE DEMETHYLASE AND LYSYL-HYDROXYLASE JMJD6"/>
    <property type="match status" value="1"/>
</dbReference>
<dbReference type="PROSITE" id="PS51184">
    <property type="entry name" value="JMJC"/>
    <property type="match status" value="1"/>
</dbReference>
<dbReference type="OrthoDB" id="424465at2759"/>
<accession>A0A2J8AJA3</accession>
<keyword evidence="7" id="KW-0560">Oxidoreductase</keyword>
<dbReference type="InterPro" id="IPR050910">
    <property type="entry name" value="JMJD6_ArgDemeth/LysHydrox"/>
</dbReference>
<evidence type="ECO:0000256" key="2">
    <source>
        <dbReference type="ARBA" id="ARBA00004123"/>
    </source>
</evidence>
<comment type="caution">
    <text evidence="15">The sequence shown here is derived from an EMBL/GenBank/DDBJ whole genome shotgun (WGS) entry which is preliminary data.</text>
</comment>
<feature type="compositionally biased region" description="Basic and acidic residues" evidence="13">
    <location>
        <begin position="213"/>
        <end position="226"/>
    </location>
</feature>
<name>A0A2J8AJA3_9CHLO</name>
<dbReference type="GO" id="GO:0106140">
    <property type="term" value="F:P-TEFb complex binding"/>
    <property type="evidence" value="ECO:0007669"/>
    <property type="project" value="TreeGrafter"/>
</dbReference>
<evidence type="ECO:0000256" key="4">
    <source>
        <dbReference type="ARBA" id="ARBA00022723"/>
    </source>
</evidence>
<keyword evidence="9" id="KW-0805">Transcription regulation</keyword>
<dbReference type="Pfam" id="PF13621">
    <property type="entry name" value="Cupin_8"/>
    <property type="match status" value="1"/>
</dbReference>
<proteinExistence type="inferred from homology"/>
<dbReference type="GO" id="GO:0008168">
    <property type="term" value="F:methyltransferase activity"/>
    <property type="evidence" value="ECO:0007669"/>
    <property type="project" value="UniProtKB-KW"/>
</dbReference>
<comment type="similarity">
    <text evidence="3">Belongs to the JARID1 histone demethylase family.</text>
</comment>
<evidence type="ECO:0000256" key="5">
    <source>
        <dbReference type="ARBA" id="ARBA00022853"/>
    </source>
</evidence>
<comment type="similarity">
    <text evidence="12">Belongs to the JMJD6 family.</text>
</comment>
<dbReference type="InterPro" id="IPR041667">
    <property type="entry name" value="Cupin_8"/>
</dbReference>
<keyword evidence="15" id="KW-0808">Transferase</keyword>
<keyword evidence="16" id="KW-1185">Reference proteome</keyword>
<dbReference type="SUPFAM" id="SSF51197">
    <property type="entry name" value="Clavaminate synthase-like"/>
    <property type="match status" value="1"/>
</dbReference>
<keyword evidence="10" id="KW-0804">Transcription</keyword>
<keyword evidence="15" id="KW-0489">Methyltransferase</keyword>
<evidence type="ECO:0000256" key="8">
    <source>
        <dbReference type="ARBA" id="ARBA00023004"/>
    </source>
</evidence>
<dbReference type="GO" id="GO:0005634">
    <property type="term" value="C:nucleus"/>
    <property type="evidence" value="ECO:0007669"/>
    <property type="project" value="UniProtKB-SubCell"/>
</dbReference>
<evidence type="ECO:0000256" key="6">
    <source>
        <dbReference type="ARBA" id="ARBA00022964"/>
    </source>
</evidence>
<evidence type="ECO:0000256" key="7">
    <source>
        <dbReference type="ARBA" id="ARBA00023002"/>
    </source>
</evidence>
<evidence type="ECO:0000256" key="11">
    <source>
        <dbReference type="ARBA" id="ARBA00023242"/>
    </source>
</evidence>
<comment type="subcellular location">
    <subcellularLocation>
        <location evidence="2">Nucleus</location>
    </subcellularLocation>
</comment>
<feature type="domain" description="JmjC" evidence="14">
    <location>
        <begin position="114"/>
        <end position="232"/>
    </location>
</feature>
<evidence type="ECO:0000313" key="16">
    <source>
        <dbReference type="Proteomes" id="UP000236333"/>
    </source>
</evidence>
<evidence type="ECO:0000256" key="3">
    <source>
        <dbReference type="ARBA" id="ARBA00006801"/>
    </source>
</evidence>
<evidence type="ECO:0000256" key="9">
    <source>
        <dbReference type="ARBA" id="ARBA00023015"/>
    </source>
</evidence>
<keyword evidence="11" id="KW-0539">Nucleus</keyword>
<keyword evidence="8" id="KW-0408">Iron</keyword>